<reference evidence="3 4" key="1">
    <citation type="submission" date="2019-01" db="EMBL/GenBank/DDBJ databases">
        <title>Spirosoma flava sp. nov., a propanil-degrading bacterium isolated from herbicide-contaminated soil.</title>
        <authorList>
            <person name="Zhang L."/>
            <person name="Jiang J.-D."/>
        </authorList>
    </citation>
    <scope>NUCLEOTIDE SEQUENCE [LARGE SCALE GENOMIC DNA]</scope>
    <source>
        <strain evidence="3 4">TY50</strain>
    </source>
</reference>
<organism evidence="3 4">
    <name type="scientific">Spirosoma sordidisoli</name>
    <dbReference type="NCBI Taxonomy" id="2502893"/>
    <lineage>
        <taxon>Bacteria</taxon>
        <taxon>Pseudomonadati</taxon>
        <taxon>Bacteroidota</taxon>
        <taxon>Cytophagia</taxon>
        <taxon>Cytophagales</taxon>
        <taxon>Cytophagaceae</taxon>
        <taxon>Spirosoma</taxon>
    </lineage>
</organism>
<dbReference type="InterPro" id="IPR018392">
    <property type="entry name" value="LysM"/>
</dbReference>
<dbReference type="EMBL" id="SBLB01000001">
    <property type="protein sequence ID" value="RYC70679.1"/>
    <property type="molecule type" value="Genomic_DNA"/>
</dbReference>
<feature type="region of interest" description="Disordered" evidence="1">
    <location>
        <begin position="644"/>
        <end position="666"/>
    </location>
</feature>
<dbReference type="Proteomes" id="UP000290407">
    <property type="component" value="Unassembled WGS sequence"/>
</dbReference>
<name>A0A4Q2UUV1_9BACT</name>
<gene>
    <name evidence="3" type="ORF">EQG79_00575</name>
</gene>
<evidence type="ECO:0000313" key="3">
    <source>
        <dbReference type="EMBL" id="RYC70679.1"/>
    </source>
</evidence>
<dbReference type="RefSeq" id="WP_129598835.1">
    <property type="nucleotide sequence ID" value="NZ_SBLB01000001.1"/>
</dbReference>
<dbReference type="SMART" id="SM00257">
    <property type="entry name" value="LysM"/>
    <property type="match status" value="1"/>
</dbReference>
<protein>
    <submittedName>
        <fullName evidence="3">LysM domain-containing protein</fullName>
    </submittedName>
</protein>
<dbReference type="SUPFAM" id="SSF54106">
    <property type="entry name" value="LysM domain"/>
    <property type="match status" value="1"/>
</dbReference>
<evidence type="ECO:0000256" key="1">
    <source>
        <dbReference type="SAM" id="MobiDB-lite"/>
    </source>
</evidence>
<proteinExistence type="predicted"/>
<feature type="compositionally biased region" description="Polar residues" evidence="1">
    <location>
        <begin position="781"/>
        <end position="793"/>
    </location>
</feature>
<sequence>MALYDTTLPSTAYYRPPVYGGGNMYFNRYGKLTGFGKVVSTALPAITSAAGSVVGAVTGIQGLGQAGGELGRAVVNRQLDLNMPGEGFTDSYENAENAMAQGVGLSAIGSQVGGLAANFIPNGTADKTPVPTPPAVTPNAPAQLGTSTAMNSALPALPGAAGAITLTEQPSYLGAMDNLLFGVKRPKATSYFSYATGGPIKPGWSLNRAKNALLDAPKLVTELAGTLDLTTSMRHHQQRVSAAQREDANKPFTPGLAEKLAYKFVNPVGYDFTKQTGDARKEYDGYLQAELASNAPIGEKSVLNKNDAWRVYLGMKPQGDALRPTAGGGYRLHNDIEKDILRSALRVDVNKLRAGQDIKTPNGPVEYKAADYRNVDGEDRWVNYDIGEVMGNYTVAKGKDANGNYINYRDWWDLEPQLIPGQDWSKIKVENFVGKPYEIKGRIYYDPKTGKRITPPRTYAAGGPAILYKYGGVAGSVPRPKDYKVYGKNDPTEDLIISVKGTGEKFGEMRIGEYILPQDKTLSAGHIMTSEVSPRQKKYALGALLFEQLSEQPVDGSKLFAGGGLVPPPLPAPFRIETMFPQVEQPNLGFFARLFSRPRRIAYRQVAAQRGNELSSQYRASMGQIGAFGAPGRDFVPAGLPMYATGGPAKRKPAPKATSQKTTTRKMTGTYATVTTDPATMPPVTAVAGQYTVQPGDTLDNIAARTGLLTLDLMRNNGIGNPDQLQPGQTISLTDPRTAIKTPAPITSPSVTNERVMSILDNAANPFATQIAGLNAELGRRTSQTGSDETGSAATKKGKAGTLLNSVGDAARIATGVSLASKPVAMPTVPDRWMDYVGEVTNRKGTGLSAIERATANTNIANNYAEGVNTLSRLTGGGASPGVTLAGLTNIGLQRNNATQQVLAEDNARRERNFALFGAVTGQTAAMESAIQREGINRDAARQQIGAGLVSATLQNAENRRIFEQNAPLYDALTENQIQQASETAATRAALRRRVRERAYALGA</sequence>
<accession>A0A4Q2UUV1</accession>
<dbReference type="InterPro" id="IPR036779">
    <property type="entry name" value="LysM_dom_sf"/>
</dbReference>
<dbReference type="Gene3D" id="3.10.350.10">
    <property type="entry name" value="LysM domain"/>
    <property type="match status" value="1"/>
</dbReference>
<comment type="caution">
    <text evidence="3">The sequence shown here is derived from an EMBL/GenBank/DDBJ whole genome shotgun (WGS) entry which is preliminary data.</text>
</comment>
<evidence type="ECO:0000313" key="4">
    <source>
        <dbReference type="Proteomes" id="UP000290407"/>
    </source>
</evidence>
<feature type="compositionally biased region" description="Polar residues" evidence="1">
    <location>
        <begin position="657"/>
        <end position="666"/>
    </location>
</feature>
<keyword evidence="4" id="KW-1185">Reference proteome</keyword>
<dbReference type="AlphaFoldDB" id="A0A4Q2UUV1"/>
<feature type="domain" description="LysM" evidence="2">
    <location>
        <begin position="689"/>
        <end position="733"/>
    </location>
</feature>
<dbReference type="CDD" id="cd00118">
    <property type="entry name" value="LysM"/>
    <property type="match status" value="1"/>
</dbReference>
<dbReference type="Pfam" id="PF01476">
    <property type="entry name" value="LysM"/>
    <property type="match status" value="1"/>
</dbReference>
<feature type="region of interest" description="Disordered" evidence="1">
    <location>
        <begin position="778"/>
        <end position="797"/>
    </location>
</feature>
<dbReference type="PROSITE" id="PS51782">
    <property type="entry name" value="LYSM"/>
    <property type="match status" value="1"/>
</dbReference>
<evidence type="ECO:0000259" key="2">
    <source>
        <dbReference type="PROSITE" id="PS51782"/>
    </source>
</evidence>